<proteinExistence type="predicted"/>
<dbReference type="AlphaFoldDB" id="A0A3S0H9H3"/>
<name>A0A3S0H9H3_STEMA</name>
<evidence type="ECO:0000313" key="3">
    <source>
        <dbReference type="EMBL" id="RTQ82894.1"/>
    </source>
</evidence>
<organism evidence="3 4">
    <name type="scientific">Stenotrophomonas maltophilia</name>
    <name type="common">Pseudomonas maltophilia</name>
    <name type="synonym">Xanthomonas maltophilia</name>
    <dbReference type="NCBI Taxonomy" id="40324"/>
    <lineage>
        <taxon>Bacteria</taxon>
        <taxon>Pseudomonadati</taxon>
        <taxon>Pseudomonadota</taxon>
        <taxon>Gammaproteobacteria</taxon>
        <taxon>Lysobacterales</taxon>
        <taxon>Lysobacteraceae</taxon>
        <taxon>Stenotrophomonas</taxon>
        <taxon>Stenotrophomonas maltophilia group</taxon>
    </lineage>
</organism>
<sequence>MDKPRYAVEIIIAAPGTPLIDKKTGSQEVIDGVPQTSGPGHMFYVLRAPDQPPQSYGFAPIEHGSVNGQGKVMNDDATIYKDPHYSRTLEISEEQYKKLEAFGTYPSKYGFDLQYKDVRNNCVDFTWEALNHAGIERKKSIDVNALGGGIGQLLPDVRIPLESKGAGKDGFRPLRNIHGVDSIDPPFPNSELNQKKTNPLPERSFRQRILSDAEGVGERSDDHLARHSNDPLLSQIHQGVALLDAERGRAFDATSENISASLYALAKANGLTQADHVLLSERTAQADAAQNIFIVQGERNDPAQLRASMPTAVAAQTPAEASFERAEQLVQSAQVRTQDELQQRQVQEQSGPRMA</sequence>
<dbReference type="EMBL" id="RXLZ01000105">
    <property type="protein sequence ID" value="RTQ82894.1"/>
    <property type="molecule type" value="Genomic_DNA"/>
</dbReference>
<comment type="caution">
    <text evidence="3">The sequence shown here is derived from an EMBL/GenBank/DDBJ whole genome shotgun (WGS) entry which is preliminary data.</text>
</comment>
<accession>A0A3S0H9H3</accession>
<feature type="domain" description="X-Tfes XVIPCD" evidence="2">
    <location>
        <begin position="226"/>
        <end position="328"/>
    </location>
</feature>
<dbReference type="InterPro" id="IPR046519">
    <property type="entry name" value="X-Tfes_XVIPCD"/>
</dbReference>
<feature type="region of interest" description="Disordered" evidence="1">
    <location>
        <begin position="179"/>
        <end position="198"/>
    </location>
</feature>
<reference evidence="3 4" key="1">
    <citation type="submission" date="2018-12" db="EMBL/GenBank/DDBJ databases">
        <authorList>
            <person name="Kartti S."/>
            <person name="Manni A."/>
            <person name="Chemao El Fihri M.W."/>
            <person name="Laamarti M."/>
            <person name="Temsamani L."/>
            <person name="El Jamali J.E."/>
            <person name="Ouadghiri M."/>
            <person name="Ibrahimi A."/>
            <person name="Filati-Maltouf A."/>
        </authorList>
    </citation>
    <scope>NUCLEOTIDE SEQUENCE [LARGE SCALE GENOMIC DNA]</scope>
    <source>
        <strain evidence="3 4">MDMC339</strain>
    </source>
</reference>
<dbReference type="Proteomes" id="UP000271705">
    <property type="component" value="Unassembled WGS sequence"/>
</dbReference>
<evidence type="ECO:0000313" key="4">
    <source>
        <dbReference type="Proteomes" id="UP000271705"/>
    </source>
</evidence>
<dbReference type="Pfam" id="PF20410">
    <property type="entry name" value="X-Tfes_XVIPCD"/>
    <property type="match status" value="1"/>
</dbReference>
<protein>
    <recommendedName>
        <fullName evidence="2">X-Tfes XVIPCD domain-containing protein</fullName>
    </recommendedName>
</protein>
<gene>
    <name evidence="3" type="ORF">EKL94_21470</name>
</gene>
<evidence type="ECO:0000259" key="2">
    <source>
        <dbReference type="Pfam" id="PF20410"/>
    </source>
</evidence>
<dbReference type="RefSeq" id="WP_126930568.1">
    <property type="nucleotide sequence ID" value="NZ_RXLZ01000105.1"/>
</dbReference>
<feature type="region of interest" description="Disordered" evidence="1">
    <location>
        <begin position="316"/>
        <end position="355"/>
    </location>
</feature>
<evidence type="ECO:0000256" key="1">
    <source>
        <dbReference type="SAM" id="MobiDB-lite"/>
    </source>
</evidence>